<dbReference type="Pfam" id="PF00146">
    <property type="entry name" value="NADHdh"/>
    <property type="match status" value="1"/>
</dbReference>
<feature type="transmembrane region" description="Helical" evidence="19">
    <location>
        <begin position="1024"/>
        <end position="1044"/>
    </location>
</feature>
<evidence type="ECO:0000256" key="20">
    <source>
        <dbReference type="SAM" id="SignalP"/>
    </source>
</evidence>
<feature type="transmembrane region" description="Helical" evidence="19">
    <location>
        <begin position="791"/>
        <end position="812"/>
    </location>
</feature>
<dbReference type="GO" id="GO:0009535">
    <property type="term" value="C:chloroplast thylakoid membrane"/>
    <property type="evidence" value="ECO:0007669"/>
    <property type="project" value="UniProtKB-SubCell"/>
</dbReference>
<dbReference type="PROSITE" id="PS50857">
    <property type="entry name" value="COX2_CUA"/>
    <property type="match status" value="1"/>
</dbReference>
<feature type="transmembrane region" description="Helical" evidence="19">
    <location>
        <begin position="1317"/>
        <end position="1335"/>
    </location>
</feature>
<protein>
    <submittedName>
        <fullName evidence="23">NADH dehydrogenase subunit 5, mitochondrial</fullName>
    </submittedName>
</protein>
<feature type="transmembrane region" description="Helical" evidence="19">
    <location>
        <begin position="2141"/>
        <end position="2168"/>
    </location>
</feature>
<feature type="transmembrane region" description="Helical" evidence="19">
    <location>
        <begin position="1990"/>
        <end position="2012"/>
    </location>
</feature>
<dbReference type="InterPro" id="IPR036257">
    <property type="entry name" value="Cyt_c_oxidase_su2_TM_sf"/>
</dbReference>
<feature type="transmembrane region" description="Helical" evidence="19">
    <location>
        <begin position="1122"/>
        <end position="1142"/>
    </location>
</feature>
<feature type="transmembrane region" description="Helical" evidence="19">
    <location>
        <begin position="80"/>
        <end position="97"/>
    </location>
</feature>
<feature type="transmembrane region" description="Helical" evidence="19">
    <location>
        <begin position="1634"/>
        <end position="1654"/>
    </location>
</feature>
<evidence type="ECO:0000256" key="11">
    <source>
        <dbReference type="ARBA" id="ARBA00022982"/>
    </source>
</evidence>
<dbReference type="InterPro" id="IPR018086">
    <property type="entry name" value="NADH_UbQ_OxRdtase_su1_CS"/>
</dbReference>
<dbReference type="HAMAP" id="MF_00445">
    <property type="entry name" value="NDH1_NuoN_1"/>
    <property type="match status" value="1"/>
</dbReference>
<comment type="catalytic activity">
    <reaction evidence="18">
        <text>4 Fe(II)-[cytochrome c] + O2 + 8 H(+)(in) = 4 Fe(III)-[cytochrome c] + 2 H2O + 4 H(+)(out)</text>
        <dbReference type="Rhea" id="RHEA:11436"/>
        <dbReference type="Rhea" id="RHEA-COMP:10350"/>
        <dbReference type="Rhea" id="RHEA-COMP:14399"/>
        <dbReference type="ChEBI" id="CHEBI:15377"/>
        <dbReference type="ChEBI" id="CHEBI:15378"/>
        <dbReference type="ChEBI" id="CHEBI:15379"/>
        <dbReference type="ChEBI" id="CHEBI:29033"/>
        <dbReference type="ChEBI" id="CHEBI:29034"/>
        <dbReference type="EC" id="7.1.1.9"/>
    </reaction>
    <physiologicalReaction direction="left-to-right" evidence="18">
        <dbReference type="Rhea" id="RHEA:11437"/>
    </physiologicalReaction>
</comment>
<comment type="catalytic activity">
    <reaction evidence="16">
        <text>a plastoquinone + NADPH + (n+1) H(+)(in) = a plastoquinol + NADP(+) + n H(+)(out)</text>
        <dbReference type="Rhea" id="RHEA:42612"/>
        <dbReference type="Rhea" id="RHEA-COMP:9561"/>
        <dbReference type="Rhea" id="RHEA-COMP:9562"/>
        <dbReference type="ChEBI" id="CHEBI:15378"/>
        <dbReference type="ChEBI" id="CHEBI:17757"/>
        <dbReference type="ChEBI" id="CHEBI:57783"/>
        <dbReference type="ChEBI" id="CHEBI:58349"/>
        <dbReference type="ChEBI" id="CHEBI:62192"/>
    </reaction>
</comment>
<keyword evidence="10" id="KW-1278">Translocase</keyword>
<feature type="transmembrane region" description="Helical" evidence="19">
    <location>
        <begin position="2066"/>
        <end position="2088"/>
    </location>
</feature>
<dbReference type="Gene3D" id="2.60.40.420">
    <property type="entry name" value="Cupredoxins - blue copper proteins"/>
    <property type="match status" value="1"/>
</dbReference>
<dbReference type="InterPro" id="IPR008972">
    <property type="entry name" value="Cupredoxin"/>
</dbReference>
<evidence type="ECO:0000256" key="8">
    <source>
        <dbReference type="ARBA" id="ARBA00022660"/>
    </source>
</evidence>
<feature type="transmembrane region" description="Helical" evidence="19">
    <location>
        <begin position="235"/>
        <end position="256"/>
    </location>
</feature>
<feature type="transmembrane region" description="Helical" evidence="19">
    <location>
        <begin position="1413"/>
        <end position="1430"/>
    </location>
</feature>
<evidence type="ECO:0000256" key="16">
    <source>
        <dbReference type="ARBA" id="ARBA00047726"/>
    </source>
</evidence>
<feature type="domain" description="Cytochrome oxidase subunit II copper A binding" evidence="21">
    <location>
        <begin position="1822"/>
        <end position="1962"/>
    </location>
</feature>
<dbReference type="InterPro" id="IPR003647">
    <property type="entry name" value="Intron_nuc_1_rpt"/>
</dbReference>
<feature type="transmembrane region" description="Helical" evidence="19">
    <location>
        <begin position="109"/>
        <end position="128"/>
    </location>
</feature>
<comment type="cofactor">
    <cofactor evidence="1">
        <name>Cu cation</name>
        <dbReference type="ChEBI" id="CHEBI:23378"/>
    </cofactor>
</comment>
<dbReference type="GO" id="GO:0004129">
    <property type="term" value="F:cytochrome-c oxidase activity"/>
    <property type="evidence" value="ECO:0007669"/>
    <property type="project" value="UniProtKB-EC"/>
</dbReference>
<dbReference type="InterPro" id="IPR003945">
    <property type="entry name" value="NU5C-like"/>
</dbReference>
<dbReference type="InterPro" id="IPR010096">
    <property type="entry name" value="NADH-Q_OxRdtase_suN/2"/>
</dbReference>
<feature type="transmembrane region" description="Helical" evidence="19">
    <location>
        <begin position="326"/>
        <end position="348"/>
    </location>
</feature>
<dbReference type="GO" id="GO:0008137">
    <property type="term" value="F:NADH dehydrogenase (ubiquinone) activity"/>
    <property type="evidence" value="ECO:0007669"/>
    <property type="project" value="InterPro"/>
</dbReference>
<feature type="transmembrane region" description="Helical" evidence="19">
    <location>
        <begin position="299"/>
        <end position="320"/>
    </location>
</feature>
<feature type="transmembrane region" description="Helical" evidence="19">
    <location>
        <begin position="1550"/>
        <end position="1572"/>
    </location>
</feature>
<dbReference type="SUPFAM" id="SSF49503">
    <property type="entry name" value="Cupredoxins"/>
    <property type="match status" value="1"/>
</dbReference>
<feature type="transmembrane region" description="Helical" evidence="19">
    <location>
        <begin position="360"/>
        <end position="383"/>
    </location>
</feature>
<feature type="transmembrane region" description="Helical" evidence="19">
    <location>
        <begin position="978"/>
        <end position="1004"/>
    </location>
</feature>
<keyword evidence="15 19" id="KW-0472">Membrane</keyword>
<feature type="transmembrane region" description="Helical" evidence="19">
    <location>
        <begin position="134"/>
        <end position="152"/>
    </location>
</feature>
<feature type="chain" id="PRO_5025567477" evidence="20">
    <location>
        <begin position="23"/>
        <end position="2557"/>
    </location>
</feature>
<keyword evidence="7" id="KW-0934">Plastid</keyword>
<dbReference type="Pfam" id="PF00662">
    <property type="entry name" value="Proton_antipo_N"/>
    <property type="match status" value="1"/>
</dbReference>
<keyword evidence="11" id="KW-0249">Electron transport</keyword>
<dbReference type="PROSITE" id="PS00668">
    <property type="entry name" value="COMPLEX1_ND1_2"/>
    <property type="match status" value="1"/>
</dbReference>
<feature type="transmembrane region" description="Helical" evidence="19">
    <location>
        <begin position="728"/>
        <end position="744"/>
    </location>
</feature>
<keyword evidence="20" id="KW-0732">Signal</keyword>
<feature type="transmembrane region" description="Helical" evidence="19">
    <location>
        <begin position="1275"/>
        <end position="1296"/>
    </location>
</feature>
<feature type="signal peptide" evidence="20">
    <location>
        <begin position="1"/>
        <end position="22"/>
    </location>
</feature>
<keyword evidence="12 19" id="KW-1133">Transmembrane helix</keyword>
<dbReference type="GO" id="GO:0042773">
    <property type="term" value="P:ATP synthesis coupled electron transport"/>
    <property type="evidence" value="ECO:0007669"/>
    <property type="project" value="InterPro"/>
</dbReference>
<comment type="similarity">
    <text evidence="4">Belongs to the complex I subunit 5 family.</text>
</comment>
<feature type="transmembrane region" description="Helical" evidence="19">
    <location>
        <begin position="1206"/>
        <end position="1227"/>
    </location>
</feature>
<feature type="transmembrane region" description="Helical" evidence="19">
    <location>
        <begin position="1751"/>
        <end position="1773"/>
    </location>
</feature>
<evidence type="ECO:0000256" key="18">
    <source>
        <dbReference type="ARBA" id="ARBA00049512"/>
    </source>
</evidence>
<proteinExistence type="inferred from homology"/>
<feature type="transmembrane region" description="Helical" evidence="19">
    <location>
        <begin position="1491"/>
        <end position="1513"/>
    </location>
</feature>
<evidence type="ECO:0000256" key="15">
    <source>
        <dbReference type="ARBA" id="ARBA00023136"/>
    </source>
</evidence>
<feature type="transmembrane region" description="Helical" evidence="19">
    <location>
        <begin position="1234"/>
        <end position="1255"/>
    </location>
</feature>
<evidence type="ECO:0000259" key="22">
    <source>
        <dbReference type="PROSITE" id="PS50999"/>
    </source>
</evidence>
<feature type="transmembrane region" description="Helical" evidence="19">
    <location>
        <begin position="1520"/>
        <end position="1538"/>
    </location>
</feature>
<feature type="transmembrane region" description="Helical" evidence="19">
    <location>
        <begin position="2094"/>
        <end position="2113"/>
    </location>
</feature>
<evidence type="ECO:0000256" key="10">
    <source>
        <dbReference type="ARBA" id="ARBA00022967"/>
    </source>
</evidence>
<dbReference type="PROSITE" id="PS00667">
    <property type="entry name" value="COMPLEX1_ND1_1"/>
    <property type="match status" value="1"/>
</dbReference>
<organism evidence="23">
    <name type="scientific">Tanacetum cinerariifolium</name>
    <name type="common">Dalmatian daisy</name>
    <name type="synonym">Chrysanthemum cinerariifolium</name>
    <dbReference type="NCBI Taxonomy" id="118510"/>
    <lineage>
        <taxon>Eukaryota</taxon>
        <taxon>Viridiplantae</taxon>
        <taxon>Streptophyta</taxon>
        <taxon>Embryophyta</taxon>
        <taxon>Tracheophyta</taxon>
        <taxon>Spermatophyta</taxon>
        <taxon>Magnoliopsida</taxon>
        <taxon>eudicotyledons</taxon>
        <taxon>Gunneridae</taxon>
        <taxon>Pentapetalae</taxon>
        <taxon>asterids</taxon>
        <taxon>campanulids</taxon>
        <taxon>Asterales</taxon>
        <taxon>Asteraceae</taxon>
        <taxon>Asteroideae</taxon>
        <taxon>Anthemideae</taxon>
        <taxon>Anthemidinae</taxon>
        <taxon>Tanacetum</taxon>
    </lineage>
</organism>
<feature type="transmembrane region" description="Helical" evidence="19">
    <location>
        <begin position="888"/>
        <end position="909"/>
    </location>
</feature>
<feature type="transmembrane region" description="Helical" evidence="19">
    <location>
        <begin position="2024"/>
        <end position="2045"/>
    </location>
</feature>
<dbReference type="GO" id="GO:0005507">
    <property type="term" value="F:copper ion binding"/>
    <property type="evidence" value="ECO:0007669"/>
    <property type="project" value="InterPro"/>
</dbReference>
<dbReference type="Pfam" id="PF07453">
    <property type="entry name" value="NUMOD1"/>
    <property type="match status" value="1"/>
</dbReference>
<evidence type="ECO:0000256" key="14">
    <source>
        <dbReference type="ARBA" id="ARBA00023128"/>
    </source>
</evidence>
<comment type="subcellular location">
    <subcellularLocation>
        <location evidence="2">Mitochondrion membrane</location>
        <topology evidence="2">Multi-pass membrane protein</topology>
    </subcellularLocation>
    <subcellularLocation>
        <location evidence="3">Plastid</location>
        <location evidence="3">Chloroplast thylakoid membrane</location>
    </subcellularLocation>
</comment>
<name>A0A699GR82_TANCI</name>
<evidence type="ECO:0000256" key="6">
    <source>
        <dbReference type="ARBA" id="ARBA00022448"/>
    </source>
</evidence>
<dbReference type="InterPro" id="IPR001516">
    <property type="entry name" value="Proton_antipo_N"/>
</dbReference>
<evidence type="ECO:0000256" key="19">
    <source>
        <dbReference type="SAM" id="Phobius"/>
    </source>
</evidence>
<feature type="transmembrane region" description="Helical" evidence="19">
    <location>
        <begin position="206"/>
        <end position="228"/>
    </location>
</feature>
<evidence type="ECO:0000256" key="17">
    <source>
        <dbReference type="ARBA" id="ARBA00048026"/>
    </source>
</evidence>
<dbReference type="NCBIfam" id="TIGR01972">
    <property type="entry name" value="NDH_I_M"/>
    <property type="match status" value="1"/>
</dbReference>
<dbReference type="HAMAP" id="MF_01350">
    <property type="entry name" value="NDH1_NuoH"/>
    <property type="match status" value="1"/>
</dbReference>
<evidence type="ECO:0000256" key="3">
    <source>
        <dbReference type="ARBA" id="ARBA00004334"/>
    </source>
</evidence>
<dbReference type="InterPro" id="IPR002429">
    <property type="entry name" value="CcO_II-like_C"/>
</dbReference>
<keyword evidence="13" id="KW-0520">NAD</keyword>
<feature type="transmembrane region" description="Helical" evidence="19">
    <location>
        <begin position="416"/>
        <end position="437"/>
    </location>
</feature>
<dbReference type="Pfam" id="PF02790">
    <property type="entry name" value="COX2_TM"/>
    <property type="match status" value="1"/>
</dbReference>
<dbReference type="PANTHER" id="PTHR42829:SF2">
    <property type="entry name" value="NADH-UBIQUINONE OXIDOREDUCTASE CHAIN 5"/>
    <property type="match status" value="1"/>
</dbReference>
<comment type="catalytic activity">
    <reaction evidence="17">
        <text>a plastoquinone + NADH + (n+1) H(+)(in) = a plastoquinol + NAD(+) + n H(+)(out)</text>
        <dbReference type="Rhea" id="RHEA:42608"/>
        <dbReference type="Rhea" id="RHEA-COMP:9561"/>
        <dbReference type="Rhea" id="RHEA-COMP:9562"/>
        <dbReference type="ChEBI" id="CHEBI:15378"/>
        <dbReference type="ChEBI" id="CHEBI:17757"/>
        <dbReference type="ChEBI" id="CHEBI:57540"/>
        <dbReference type="ChEBI" id="CHEBI:57945"/>
        <dbReference type="ChEBI" id="CHEBI:62192"/>
    </reaction>
</comment>
<dbReference type="InterPro" id="IPR001750">
    <property type="entry name" value="ND/Mrp_TM"/>
</dbReference>
<dbReference type="SUPFAM" id="SSF81464">
    <property type="entry name" value="Cytochrome c oxidase subunit II-like, transmembrane region"/>
    <property type="match status" value="1"/>
</dbReference>
<dbReference type="PANTHER" id="PTHR42829">
    <property type="entry name" value="NADH-UBIQUINONE OXIDOREDUCTASE CHAIN 5"/>
    <property type="match status" value="1"/>
</dbReference>
<dbReference type="InterPro" id="IPR001694">
    <property type="entry name" value="NADH_UbQ_OxRdtase_su1/FPO"/>
</dbReference>
<feature type="transmembrane region" description="Helical" evidence="19">
    <location>
        <begin position="818"/>
        <end position="837"/>
    </location>
</feature>
<evidence type="ECO:0000313" key="23">
    <source>
        <dbReference type="EMBL" id="GEV93423.1"/>
    </source>
</evidence>
<feature type="transmembrane region" description="Helical" evidence="19">
    <location>
        <begin position="1371"/>
        <end position="1393"/>
    </location>
</feature>
<feature type="transmembrane region" description="Helical" evidence="19">
    <location>
        <begin position="1793"/>
        <end position="1815"/>
    </location>
</feature>
<keyword evidence="6" id="KW-0813">Transport</keyword>
<feature type="transmembrane region" description="Helical" evidence="19">
    <location>
        <begin position="268"/>
        <end position="287"/>
    </location>
</feature>
<evidence type="ECO:0000259" key="21">
    <source>
        <dbReference type="PROSITE" id="PS50857"/>
    </source>
</evidence>
<keyword evidence="8" id="KW-0679">Respiratory chain</keyword>
<dbReference type="InterPro" id="IPR018393">
    <property type="entry name" value="NADHpl_OxRdtase_5_subgr"/>
</dbReference>
<dbReference type="NCBIfam" id="TIGR01770">
    <property type="entry name" value="NDH_I_N"/>
    <property type="match status" value="1"/>
</dbReference>
<feature type="transmembrane region" description="Helical" evidence="19">
    <location>
        <begin position="948"/>
        <end position="966"/>
    </location>
</feature>
<evidence type="ECO:0000256" key="1">
    <source>
        <dbReference type="ARBA" id="ARBA00001935"/>
    </source>
</evidence>
<feature type="transmembrane region" description="Helical" evidence="19">
    <location>
        <begin position="858"/>
        <end position="876"/>
    </location>
</feature>
<dbReference type="GO" id="GO:0031966">
    <property type="term" value="C:mitochondrial membrane"/>
    <property type="evidence" value="ECO:0007669"/>
    <property type="project" value="UniProtKB-SubCell"/>
</dbReference>
<feature type="transmembrane region" description="Helical" evidence="19">
    <location>
        <begin position="1703"/>
        <end position="1722"/>
    </location>
</feature>
<dbReference type="Gene3D" id="1.10.287.90">
    <property type="match status" value="1"/>
</dbReference>
<feature type="transmembrane region" description="Helical" evidence="19">
    <location>
        <begin position="655"/>
        <end position="680"/>
    </location>
</feature>
<sequence>MLTALLLIPLVGAFALLPIAEGTEAGDSRMKRIALVTSMVNFFVSIVLWGEFDSSASQFQFVQEFNNLSFCHFHIGIDGISLYFVLLTTFITPICILSNWSNINNGIKYFLIAFLVLETLLIAVFVVLDLMLFYIFFESVLVPLFLIVGIWGGSETRVRASFLLFLYTLAGSLFMLLAIMVIYYNVGSTDFTMLSLSEISLESQKILWLAFFLSFAVKTPLVPFHMWLPRAHAEAPLAGSVLLAGLVLKLATYGYLRVLINFMPDATSYFSPLVQTIAVVTLIYSSLATIRQTDFKALVAYSSIGHMAVVVLGLFSNTIIGIEGAIALSVAHGVISPAMFVLVGGVLYDRFHTRVIRYYRGVTVYMPLFSVLFFLTTAFNMAVPLSLNWIGEFLSLAGIFQRSPLIGLLDINRREFMIMLPLLLVAVIFGIMPNIILGDIHVAVLNLAQCHEYKFWSEKDQNEPLVNGGLNYKDPKYLSEIELAVKMRFTLGRLPSTIRCWIRRDLIPDCLLGREYTKNLPLGLIVGSLFFFEILSIVPGAPGGDTVSGASSGPLAGLPLGVFNYLNSLLFLSSSSPALTGNNVHIAFTGPTPDDSFTNFVQIEAIGQGQTYSIYIIAIAGAESAIGLAVAGLLGRKIGVTGAHIITTGSLMTTAALALVAFYEVGLCGSSVSIELFSWIDSEFMMVSWGFLFDSLTVSMLLPVLIVSSLVHLYSISYMAEDPHNQRFFSYLSMFTFFMLVLVTGDNYLIMFVGWEGIGISSYLLINFWYTRIQANKSGIKALTVNRVGDMFLSVGFFAIFWVFGNVDYATVFSVAPFINETAITIIGLLLLLGAMAKSANLGLHTWLPDAMEGPTPVSALIHAATLVTAGVYLLLRSSPVIEYSPTVLIVITWVGALTAFVAATTGLLQNDIKRVIAYSTMSQMGYLFMAVGLSQYNVALFHLVNHAFFKALLFLAAGAVIHAMADQQDLRRLGGLVNFLPFTYTAILIGSLSLMAFPFLTGFYSKDLILEVAKGQYELSGNVAYWLGTISAVFTAFYSLRLVSLTFFTVPNAPKGDYLHTHEAPTIIVIPLVILSIMSIVFGYVAKDLFVGIGSDFLSTALFQHPDHITLVEAEFGLPQVLKLLPAIGSACGAAAALYLYHVVPQFTINLTDSALGNGLYKFFNGKWLFDVVYNKYIINGGLHLGFVFSKVLDRGVIELFGPHGFSTVLTDAGIFSLMMAVALPTVRISPILLIRVTSIILLFAAALSFNASYIQAIGSGVGIYSGLFQVTSLSQVVDTFIFLIAAFVILPWAPAKFGNNNTTATSTAVPSIPEYALIILFTTCGASFLVSSADLVSMYLSIELQSFAVYILAALYRDSESATSAGLKYFLLGGLSSGLILLGSALVYAYTGLTSFEGIYSLLSVTTEDSITGPVTIGLTITVVGFLFKIAAAPFHNWAPDVYDGTPTIVTTWLTIMPKISILVFLLELQTGLSGVTLTLPFVTEGFSVWKNLLLISSMLSLIIGTVVGLAQFRIKRLFAYSTISHVGFLLLALAINTEESIESFIFYLVQYSITNLNAFLILLAFGYVISQARATSEGTDIQFISELKGQFRSNPLLGLSLATCLFSMAGIPPLMGFFAKQMVLYSATHSGYYFMSFVAIIVSVISAAYYLRIVRVIHFDSSAPVVLTVGFVYEFGKGALYFTDHRCKILKIQMLAAAKYIGAGLAAIGLTGAGIGIVYNDAPEPWQISFQDGASPTFEGITELHSSIFFYLVIIFVGVGWMIGSVVVNYSANTSPIVYKYANHGTLIELVWTITPALILIAIAFPSFKLLYLMDEVMSPSMTIKVVGHQWYWTYQYSDFVNEDGESIEFDSYMIPETDLEEGQLRLLDVDNRVVVPVDTHIRFIVTGADVIHDFAVPALGLKIDCTPGRLNQTSVLVQREEVVIVLVPILLAVAFMTIIERKTLAAMQRRVGPNKVGYYGVLQPFADALKLVVKETVVPSHSTRSLFFLAPVITLIFSLLGWGVIPFGAGLTISDFSLGILYTLAISSIGIYGVLFAGWSANSKYAFLGALRSTAQMISYELVLSAAILIVILLTGSFNITTIIEAQEAVWYIIPLLPIFLIFFISALAETNRTPFDLPEAESELVAGFFTEHSGMIFVFFFLGEYCSIVLMSTLSAILFLGGYNMPELFINDTFVNLQIKHNSTNAPHMEISEVKKAEKLGFNLADYFNKVYEVDNGQCTTNPHILAARILNNSGPITPDQVNNITNTLYPGKITQAELNALSTASWDKFSCPLTEADKQDLYDFLGSHRKEGLYGFFLKSDGSALYIGSSVNLPQRVRQYVLPSKYHLIKGLIGEFVRGNNLHTAELRVMPLPQDVSSDLLIHSEQFMFFTMNPSLNIVKVAGSGGQTLLTEEALLKQITQRGETVYAYDMASKKFLGEFPSMRRTAEHFDINLKTLQYAVRNNRVSQGIYFSMSSVNDLSAVEVQILDQKVLDKAAADVKRREGGKKVSRSLYVYNDTRTELLHEFPTITAAIKQMGANNSSVYSALKKDTSYKSLYLSYDKLPGVDYCR</sequence>
<feature type="transmembrane region" description="Helical" evidence="19">
    <location>
        <begin position="1464"/>
        <end position="1485"/>
    </location>
</feature>
<dbReference type="NCBIfam" id="TIGR01974">
    <property type="entry name" value="NDH_I_L"/>
    <property type="match status" value="1"/>
</dbReference>
<evidence type="ECO:0000256" key="12">
    <source>
        <dbReference type="ARBA" id="ARBA00022989"/>
    </source>
</evidence>
<dbReference type="PRINTS" id="PR01434">
    <property type="entry name" value="NADHDHGNASE5"/>
</dbReference>
<comment type="caution">
    <text evidence="23">The sequence shown here is derived from an EMBL/GenBank/DDBJ whole genome shotgun (WGS) entry which is preliminary data.</text>
</comment>
<dbReference type="FunFam" id="1.10.287.90:FF:000004">
    <property type="entry name" value="Cytochrome c oxidase subunit 2"/>
    <property type="match status" value="1"/>
</dbReference>
<feature type="transmembrane region" description="Helical" evidence="19">
    <location>
        <begin position="612"/>
        <end position="634"/>
    </location>
</feature>
<dbReference type="NCBIfam" id="NF005141">
    <property type="entry name" value="PRK06590.1"/>
    <property type="match status" value="1"/>
</dbReference>
<evidence type="ECO:0000256" key="2">
    <source>
        <dbReference type="ARBA" id="ARBA00004225"/>
    </source>
</evidence>
<evidence type="ECO:0000256" key="9">
    <source>
        <dbReference type="ARBA" id="ARBA00022692"/>
    </source>
</evidence>
<evidence type="ECO:0000256" key="7">
    <source>
        <dbReference type="ARBA" id="ARBA00022640"/>
    </source>
</evidence>
<feature type="transmembrane region" description="Helical" evidence="19">
    <location>
        <begin position="164"/>
        <end position="186"/>
    </location>
</feature>
<evidence type="ECO:0000256" key="13">
    <source>
        <dbReference type="ARBA" id="ARBA00023027"/>
    </source>
</evidence>
<dbReference type="PROSITE" id="PS50999">
    <property type="entry name" value="COX2_TM"/>
    <property type="match status" value="1"/>
</dbReference>
<dbReference type="GO" id="GO:0015990">
    <property type="term" value="P:electron transport coupled proton transport"/>
    <property type="evidence" value="ECO:0007669"/>
    <property type="project" value="TreeGrafter"/>
</dbReference>
<evidence type="ECO:0000256" key="5">
    <source>
        <dbReference type="ARBA" id="ARBA00009025"/>
    </source>
</evidence>
<feature type="domain" description="Cytochrome oxidase subunit II transmembrane region profile" evidence="22">
    <location>
        <begin position="1725"/>
        <end position="1821"/>
    </location>
</feature>
<gene>
    <name evidence="23" type="ORF">Tci_165400</name>
</gene>
<dbReference type="InterPro" id="IPR011759">
    <property type="entry name" value="Cyt_c_oxidase_su2_TM_dom"/>
</dbReference>
<feature type="transmembrane region" description="Helical" evidence="19">
    <location>
        <begin position="1599"/>
        <end position="1622"/>
    </location>
</feature>
<accession>A0A699GR82</accession>
<reference evidence="23" key="1">
    <citation type="journal article" date="2019" name="Sci. Rep.">
        <title>Draft genome of Tanacetum cinerariifolium, the natural source of mosquito coil.</title>
        <authorList>
            <person name="Yamashiro T."/>
            <person name="Shiraishi A."/>
            <person name="Satake H."/>
            <person name="Nakayama K."/>
        </authorList>
    </citation>
    <scope>NUCLEOTIDE SEQUENCE</scope>
</reference>
<dbReference type="InterPro" id="IPR010227">
    <property type="entry name" value="NADH_Q_OxRdtase_chainM/4"/>
</dbReference>
<feature type="transmembrane region" description="Helical" evidence="19">
    <location>
        <begin position="692"/>
        <end position="716"/>
    </location>
</feature>
<feature type="transmembrane region" description="Helical" evidence="19">
    <location>
        <begin position="750"/>
        <end position="770"/>
    </location>
</feature>
<dbReference type="InterPro" id="IPR010896">
    <property type="entry name" value="NUMOD1"/>
</dbReference>
<feature type="transmembrane region" description="Helical" evidence="19">
    <location>
        <begin position="1926"/>
        <end position="1943"/>
    </location>
</feature>
<dbReference type="SMART" id="SM00497">
    <property type="entry name" value="IENR1"/>
    <property type="match status" value="2"/>
</dbReference>
<feature type="transmembrane region" description="Helical" evidence="19">
    <location>
        <begin position="916"/>
        <end position="936"/>
    </location>
</feature>
<dbReference type="Pfam" id="PF00361">
    <property type="entry name" value="Proton_antipo_M"/>
    <property type="match status" value="3"/>
</dbReference>
<feature type="transmembrane region" description="Helical" evidence="19">
    <location>
        <begin position="1341"/>
        <end position="1359"/>
    </location>
</feature>
<keyword evidence="9 19" id="KW-0812">Transmembrane</keyword>
<feature type="transmembrane region" description="Helical" evidence="19">
    <location>
        <begin position="1065"/>
        <end position="1087"/>
    </location>
</feature>
<dbReference type="EMBL" id="BKCJ010039210">
    <property type="protein sequence ID" value="GEV93423.1"/>
    <property type="molecule type" value="Genomic_DNA"/>
</dbReference>
<comment type="similarity">
    <text evidence="5">Belongs to the complex I subunit 4 family.</text>
</comment>
<dbReference type="GO" id="GO:0003954">
    <property type="term" value="F:NADH dehydrogenase activity"/>
    <property type="evidence" value="ECO:0007669"/>
    <property type="project" value="TreeGrafter"/>
</dbReference>
<feature type="transmembrane region" description="Helical" evidence="19">
    <location>
        <begin position="1178"/>
        <end position="1194"/>
    </location>
</feature>
<keyword evidence="14" id="KW-0496">Mitochondrion</keyword>
<evidence type="ECO:0000256" key="4">
    <source>
        <dbReference type="ARBA" id="ARBA00008200"/>
    </source>
</evidence>